<organism evidence="1 2">
    <name type="scientific">Daldinia eschscholtzii</name>
    <dbReference type="NCBI Taxonomy" id="292717"/>
    <lineage>
        <taxon>Eukaryota</taxon>
        <taxon>Fungi</taxon>
        <taxon>Dikarya</taxon>
        <taxon>Ascomycota</taxon>
        <taxon>Pezizomycotina</taxon>
        <taxon>Sordariomycetes</taxon>
        <taxon>Xylariomycetidae</taxon>
        <taxon>Xylariales</taxon>
        <taxon>Hypoxylaceae</taxon>
        <taxon>Daldinia</taxon>
    </lineage>
</organism>
<dbReference type="Proteomes" id="UP001369815">
    <property type="component" value="Unassembled WGS sequence"/>
</dbReference>
<keyword evidence="2" id="KW-1185">Reference proteome</keyword>
<comment type="caution">
    <text evidence="1">The sequence shown here is derived from an EMBL/GenBank/DDBJ whole genome shotgun (WGS) entry which is preliminary data.</text>
</comment>
<gene>
    <name evidence="1" type="ORF">Daesc_010307</name>
</gene>
<accession>A0AAX6M791</accession>
<sequence length="166" mass="16799">MFVTQDGESIVNKYGCLSKSTRPAPLAEDIVVQTHLNWGELVADPAVANAETPGSGAAEAVVEEVELGRDIGSMVAGSGAVPSSMTDLIGGNAGDAVRVGMGEVIGGRLLSACNDASVEDAVVGKISKVPSVLGTNNRGKDKNGGWVLIGASNGERHTLTANDLAV</sequence>
<name>A0AAX6M791_9PEZI</name>
<dbReference type="AlphaFoldDB" id="A0AAX6M791"/>
<reference evidence="1 2" key="1">
    <citation type="journal article" date="2024" name="Front Chem Biol">
        <title>Unveiling the potential of Daldinia eschscholtzii MFLUCC 19-0629 through bioactivity and bioinformatics studies for enhanced sustainable agriculture production.</title>
        <authorList>
            <person name="Brooks S."/>
            <person name="Weaver J.A."/>
            <person name="Klomchit A."/>
            <person name="Alharthi S.A."/>
            <person name="Onlamun T."/>
            <person name="Nurani R."/>
            <person name="Vong T.K."/>
            <person name="Alberti F."/>
            <person name="Greco C."/>
        </authorList>
    </citation>
    <scope>NUCLEOTIDE SEQUENCE [LARGE SCALE GENOMIC DNA]</scope>
    <source>
        <strain evidence="1">MFLUCC 19-0629</strain>
    </source>
</reference>
<protein>
    <submittedName>
        <fullName evidence="1">Uncharacterized protein</fullName>
    </submittedName>
</protein>
<evidence type="ECO:0000313" key="2">
    <source>
        <dbReference type="Proteomes" id="UP001369815"/>
    </source>
</evidence>
<proteinExistence type="predicted"/>
<dbReference type="EMBL" id="JBANMG010000010">
    <property type="protein sequence ID" value="KAK6948538.1"/>
    <property type="molecule type" value="Genomic_DNA"/>
</dbReference>
<evidence type="ECO:0000313" key="1">
    <source>
        <dbReference type="EMBL" id="KAK6948538.1"/>
    </source>
</evidence>